<dbReference type="EMBL" id="BMXB01000008">
    <property type="protein sequence ID" value="GHA39573.1"/>
    <property type="molecule type" value="Genomic_DNA"/>
</dbReference>
<accession>A0A918VXR5</accession>
<dbReference type="AlphaFoldDB" id="A0A918VXR5"/>
<evidence type="ECO:0000313" key="3">
    <source>
        <dbReference type="Proteomes" id="UP000610456"/>
    </source>
</evidence>
<protein>
    <submittedName>
        <fullName evidence="2">Uncharacterized protein</fullName>
    </submittedName>
</protein>
<keyword evidence="1" id="KW-0812">Transmembrane</keyword>
<name>A0A918VXR5_9FLAO</name>
<feature type="transmembrane region" description="Helical" evidence="1">
    <location>
        <begin position="18"/>
        <end position="37"/>
    </location>
</feature>
<dbReference type="Proteomes" id="UP000610456">
    <property type="component" value="Unassembled WGS sequence"/>
</dbReference>
<organism evidence="2 3">
    <name type="scientific">Salinimicrobium marinum</name>
    <dbReference type="NCBI Taxonomy" id="680283"/>
    <lineage>
        <taxon>Bacteria</taxon>
        <taxon>Pseudomonadati</taxon>
        <taxon>Bacteroidota</taxon>
        <taxon>Flavobacteriia</taxon>
        <taxon>Flavobacteriales</taxon>
        <taxon>Flavobacteriaceae</taxon>
        <taxon>Salinimicrobium</taxon>
    </lineage>
</organism>
<dbReference type="RefSeq" id="WP_189604728.1">
    <property type="nucleotide sequence ID" value="NZ_BMXB01000008.1"/>
</dbReference>
<comment type="caution">
    <text evidence="2">The sequence shown here is derived from an EMBL/GenBank/DDBJ whole genome shotgun (WGS) entry which is preliminary data.</text>
</comment>
<keyword evidence="1" id="KW-0472">Membrane</keyword>
<proteinExistence type="predicted"/>
<reference evidence="2" key="2">
    <citation type="submission" date="2020-09" db="EMBL/GenBank/DDBJ databases">
        <authorList>
            <person name="Sun Q."/>
            <person name="Kim S."/>
        </authorList>
    </citation>
    <scope>NUCLEOTIDE SEQUENCE</scope>
    <source>
        <strain evidence="2">KCTC 12719</strain>
    </source>
</reference>
<gene>
    <name evidence="2" type="ORF">GCM10007103_21170</name>
</gene>
<evidence type="ECO:0000313" key="2">
    <source>
        <dbReference type="EMBL" id="GHA39573.1"/>
    </source>
</evidence>
<keyword evidence="3" id="KW-1185">Reference proteome</keyword>
<evidence type="ECO:0000256" key="1">
    <source>
        <dbReference type="SAM" id="Phobius"/>
    </source>
</evidence>
<sequence>MKAQKLISEAGFSLHQKIILIGFSLPPLLFLIALFFIDSQLNWRGYIFFSGILFLFLMFISLAFSKKGLIKKGNKLYKGKFFLGTTIFKRKIYLHNRPVVSILKFKKSQKFAFFSAAKPDLSEEFNSFQIFVLTENHIKRDSVMYFKKEDNAQKAIQFLTNDFPLRHEVFSPDFSNMRATSVIANRR</sequence>
<keyword evidence="1" id="KW-1133">Transmembrane helix</keyword>
<reference evidence="2" key="1">
    <citation type="journal article" date="2014" name="Int. J. Syst. Evol. Microbiol.">
        <title>Complete genome sequence of Corynebacterium casei LMG S-19264T (=DSM 44701T), isolated from a smear-ripened cheese.</title>
        <authorList>
            <consortium name="US DOE Joint Genome Institute (JGI-PGF)"/>
            <person name="Walter F."/>
            <person name="Albersmeier A."/>
            <person name="Kalinowski J."/>
            <person name="Ruckert C."/>
        </authorList>
    </citation>
    <scope>NUCLEOTIDE SEQUENCE</scope>
    <source>
        <strain evidence="2">KCTC 12719</strain>
    </source>
</reference>
<feature type="transmembrane region" description="Helical" evidence="1">
    <location>
        <begin position="43"/>
        <end position="65"/>
    </location>
</feature>